<keyword evidence="5" id="KW-0560">Oxidoreductase</keyword>
<comment type="similarity">
    <text evidence="7">Belongs to the chloroperoxidase family.</text>
</comment>
<evidence type="ECO:0000256" key="1">
    <source>
        <dbReference type="ARBA" id="ARBA00001970"/>
    </source>
</evidence>
<dbReference type="PANTHER" id="PTHR33577:SF9">
    <property type="entry name" value="PEROXIDASE STCC"/>
    <property type="match status" value="1"/>
</dbReference>
<evidence type="ECO:0000256" key="7">
    <source>
        <dbReference type="ARBA" id="ARBA00025795"/>
    </source>
</evidence>
<dbReference type="PANTHER" id="PTHR33577">
    <property type="entry name" value="STERIGMATOCYSTIN BIOSYNTHESIS PEROXIDASE STCC-RELATED"/>
    <property type="match status" value="1"/>
</dbReference>
<evidence type="ECO:0000313" key="10">
    <source>
        <dbReference type="Proteomes" id="UP000639403"/>
    </source>
</evidence>
<dbReference type="InterPro" id="IPR036851">
    <property type="entry name" value="Chloroperoxidase-like_sf"/>
</dbReference>
<dbReference type="SUPFAM" id="SSF47571">
    <property type="entry name" value="Cloroperoxidase"/>
    <property type="match status" value="1"/>
</dbReference>
<reference evidence="9" key="2">
    <citation type="journal article" name="Front. Microbiol.">
        <title>Degradative Capacity of Two Strains of Rhodonia placenta: From Phenotype to Genotype.</title>
        <authorList>
            <person name="Kolle M."/>
            <person name="Horta M.A.C."/>
            <person name="Nowrousian M."/>
            <person name="Ohm R.A."/>
            <person name="Benz J.P."/>
            <person name="Pilgard A."/>
        </authorList>
    </citation>
    <scope>NUCLEOTIDE SEQUENCE</scope>
    <source>
        <strain evidence="9">FPRL280</strain>
    </source>
</reference>
<dbReference type="Pfam" id="PF01328">
    <property type="entry name" value="Peroxidase_2"/>
    <property type="match status" value="1"/>
</dbReference>
<evidence type="ECO:0000256" key="5">
    <source>
        <dbReference type="ARBA" id="ARBA00023002"/>
    </source>
</evidence>
<comment type="cofactor">
    <cofactor evidence="1">
        <name>heme b</name>
        <dbReference type="ChEBI" id="CHEBI:60344"/>
    </cofactor>
</comment>
<evidence type="ECO:0000256" key="2">
    <source>
        <dbReference type="ARBA" id="ARBA00022559"/>
    </source>
</evidence>
<keyword evidence="6" id="KW-0408">Iron</keyword>
<gene>
    <name evidence="9" type="ORF">IEO21_00827</name>
</gene>
<keyword evidence="2" id="KW-0575">Peroxidase</keyword>
<organism evidence="9 10">
    <name type="scientific">Rhodonia placenta</name>
    <dbReference type="NCBI Taxonomy" id="104341"/>
    <lineage>
        <taxon>Eukaryota</taxon>
        <taxon>Fungi</taxon>
        <taxon>Dikarya</taxon>
        <taxon>Basidiomycota</taxon>
        <taxon>Agaricomycotina</taxon>
        <taxon>Agaricomycetes</taxon>
        <taxon>Polyporales</taxon>
        <taxon>Adustoporiaceae</taxon>
        <taxon>Rhodonia</taxon>
    </lineage>
</organism>
<dbReference type="EMBL" id="JADOXO010000005">
    <property type="protein sequence ID" value="KAF9821219.1"/>
    <property type="molecule type" value="Genomic_DNA"/>
</dbReference>
<dbReference type="Proteomes" id="UP000639403">
    <property type="component" value="Unassembled WGS sequence"/>
</dbReference>
<sequence>MSLHFDHSSIDHSYQPPIQGACRSPCPALNALANHGYLPRDGHNVTVPQLVHATTTVYHLSYPLALILSVVGAIKCGNGWSIDLHALAKHGAIEHDGSLVHADTPSGCPYAPTTVDSDLVQQLLSVTPESSLSLHDFARARAERDVAMCNPLDKLHAEIARGESALTVEILGSDGVDKLGKEDARGCPERRVSKAFIEQWFVQEKLPDGWRRPEKAVGLLSIAAKSKEVAQMVLAIRSGQSS</sequence>
<reference evidence="9" key="1">
    <citation type="submission" date="2020-11" db="EMBL/GenBank/DDBJ databases">
        <authorList>
            <person name="Koelle M."/>
            <person name="Horta M.A.C."/>
            <person name="Nowrousian M."/>
            <person name="Ohm R.A."/>
            <person name="Benz P."/>
            <person name="Pilgard A."/>
        </authorList>
    </citation>
    <scope>NUCLEOTIDE SEQUENCE</scope>
    <source>
        <strain evidence="9">FPRL280</strain>
    </source>
</reference>
<evidence type="ECO:0000256" key="4">
    <source>
        <dbReference type="ARBA" id="ARBA00022723"/>
    </source>
</evidence>
<feature type="domain" description="Heme haloperoxidase family profile" evidence="8">
    <location>
        <begin position="10"/>
        <end position="224"/>
    </location>
</feature>
<evidence type="ECO:0000256" key="6">
    <source>
        <dbReference type="ARBA" id="ARBA00023004"/>
    </source>
</evidence>
<evidence type="ECO:0000313" key="9">
    <source>
        <dbReference type="EMBL" id="KAF9821219.1"/>
    </source>
</evidence>
<evidence type="ECO:0000259" key="8">
    <source>
        <dbReference type="PROSITE" id="PS51405"/>
    </source>
</evidence>
<dbReference type="GO" id="GO:0004601">
    <property type="term" value="F:peroxidase activity"/>
    <property type="evidence" value="ECO:0007669"/>
    <property type="project" value="UniProtKB-KW"/>
</dbReference>
<dbReference type="InterPro" id="IPR000028">
    <property type="entry name" value="Chloroperoxidase"/>
</dbReference>
<dbReference type="PROSITE" id="PS51405">
    <property type="entry name" value="HEME_HALOPEROXIDASE"/>
    <property type="match status" value="1"/>
</dbReference>
<comment type="caution">
    <text evidence="9">The sequence shown here is derived from an EMBL/GenBank/DDBJ whole genome shotgun (WGS) entry which is preliminary data.</text>
</comment>
<keyword evidence="3" id="KW-0349">Heme</keyword>
<dbReference type="AlphaFoldDB" id="A0A8H7PAT7"/>
<protein>
    <recommendedName>
        <fullName evidence="8">Heme haloperoxidase family profile domain-containing protein</fullName>
    </recommendedName>
</protein>
<accession>A0A8H7PAT7</accession>
<proteinExistence type="inferred from homology"/>
<keyword evidence="4" id="KW-0479">Metal-binding</keyword>
<dbReference type="GO" id="GO:0046872">
    <property type="term" value="F:metal ion binding"/>
    <property type="evidence" value="ECO:0007669"/>
    <property type="project" value="UniProtKB-KW"/>
</dbReference>
<evidence type="ECO:0000256" key="3">
    <source>
        <dbReference type="ARBA" id="ARBA00022617"/>
    </source>
</evidence>
<name>A0A8H7PAT7_9APHY</name>
<dbReference type="Gene3D" id="1.10.489.10">
    <property type="entry name" value="Chloroperoxidase-like"/>
    <property type="match status" value="1"/>
</dbReference>